<feature type="compositionally biased region" description="Acidic residues" evidence="1">
    <location>
        <begin position="23"/>
        <end position="34"/>
    </location>
</feature>
<reference evidence="3" key="2">
    <citation type="submission" date="2025-05" db="UniProtKB">
        <authorList>
            <consortium name="EnsemblMetazoa"/>
        </authorList>
    </citation>
    <scope>IDENTIFICATION</scope>
    <source>
        <strain evidence="3">Foshan</strain>
    </source>
</reference>
<dbReference type="Proteomes" id="UP000069940">
    <property type="component" value="Unassembled WGS sequence"/>
</dbReference>
<keyword evidence="4" id="KW-1185">Reference proteome</keyword>
<dbReference type="InterPro" id="IPR050782">
    <property type="entry name" value="PP1_regulatory_subunit_3"/>
</dbReference>
<evidence type="ECO:0000313" key="3">
    <source>
        <dbReference type="EnsemblMetazoa" id="AALFPA23_011230.P15888"/>
    </source>
</evidence>
<dbReference type="PANTHER" id="PTHR12307">
    <property type="entry name" value="PROTEIN PHOSPHATASE 1 REGULATORY SUBUNIT"/>
    <property type="match status" value="1"/>
</dbReference>
<dbReference type="GeneID" id="109412832"/>
<feature type="compositionally biased region" description="Low complexity" evidence="1">
    <location>
        <begin position="304"/>
        <end position="313"/>
    </location>
</feature>
<dbReference type="EnsemblMetazoa" id="AALFPA23_011230.R15888">
    <property type="protein sequence ID" value="AALFPA23_011230.P15888"/>
    <property type="gene ID" value="AALFPA23_011230"/>
</dbReference>
<dbReference type="Pfam" id="PF03370">
    <property type="entry name" value="CBM_21"/>
    <property type="match status" value="1"/>
</dbReference>
<feature type="region of interest" description="Disordered" evidence="1">
    <location>
        <begin position="468"/>
        <end position="495"/>
    </location>
</feature>
<evidence type="ECO:0000259" key="2">
    <source>
        <dbReference type="PROSITE" id="PS51159"/>
    </source>
</evidence>
<dbReference type="PROSITE" id="PS51159">
    <property type="entry name" value="CBM21"/>
    <property type="match status" value="1"/>
</dbReference>
<feature type="compositionally biased region" description="Basic and acidic residues" evidence="1">
    <location>
        <begin position="468"/>
        <end position="481"/>
    </location>
</feature>
<name>A0ABM1YQF6_AEDAL</name>
<feature type="compositionally biased region" description="Basic and acidic residues" evidence="1">
    <location>
        <begin position="35"/>
        <end position="45"/>
    </location>
</feature>
<evidence type="ECO:0000313" key="4">
    <source>
        <dbReference type="Proteomes" id="UP000069940"/>
    </source>
</evidence>
<dbReference type="Gene3D" id="2.60.40.2440">
    <property type="entry name" value="Carbohydrate binding type-21 domain"/>
    <property type="match status" value="1"/>
</dbReference>
<feature type="compositionally biased region" description="Low complexity" evidence="1">
    <location>
        <begin position="235"/>
        <end position="252"/>
    </location>
</feature>
<dbReference type="InterPro" id="IPR005036">
    <property type="entry name" value="CBM21_dom"/>
</dbReference>
<reference evidence="4" key="1">
    <citation type="journal article" date="2015" name="Proc. Natl. Acad. Sci. U.S.A.">
        <title>Genome sequence of the Asian Tiger mosquito, Aedes albopictus, reveals insights into its biology, genetics, and evolution.</title>
        <authorList>
            <person name="Chen X.G."/>
            <person name="Jiang X."/>
            <person name="Gu J."/>
            <person name="Xu M."/>
            <person name="Wu Y."/>
            <person name="Deng Y."/>
            <person name="Zhang C."/>
            <person name="Bonizzoni M."/>
            <person name="Dermauw W."/>
            <person name="Vontas J."/>
            <person name="Armbruster P."/>
            <person name="Huang X."/>
            <person name="Yang Y."/>
            <person name="Zhang H."/>
            <person name="He W."/>
            <person name="Peng H."/>
            <person name="Liu Y."/>
            <person name="Wu K."/>
            <person name="Chen J."/>
            <person name="Lirakis M."/>
            <person name="Topalis P."/>
            <person name="Van Leeuwen T."/>
            <person name="Hall A.B."/>
            <person name="Jiang X."/>
            <person name="Thorpe C."/>
            <person name="Mueller R.L."/>
            <person name="Sun C."/>
            <person name="Waterhouse R.M."/>
            <person name="Yan G."/>
            <person name="Tu Z.J."/>
            <person name="Fang X."/>
            <person name="James A.A."/>
        </authorList>
    </citation>
    <scope>NUCLEOTIDE SEQUENCE [LARGE SCALE GENOMIC DNA]</scope>
    <source>
        <strain evidence="4">Foshan</strain>
    </source>
</reference>
<feature type="compositionally biased region" description="Polar residues" evidence="1">
    <location>
        <begin position="264"/>
        <end position="284"/>
    </location>
</feature>
<feature type="domain" description="CBM21" evidence="2">
    <location>
        <begin position="590"/>
        <end position="697"/>
    </location>
</feature>
<dbReference type="PANTHER" id="PTHR12307:SF36">
    <property type="entry name" value="GLYCOGEN-BINDING SUBUNIT 76A"/>
    <property type="match status" value="1"/>
</dbReference>
<evidence type="ECO:0000256" key="1">
    <source>
        <dbReference type="SAM" id="MobiDB-lite"/>
    </source>
</evidence>
<feature type="region of interest" description="Disordered" evidence="1">
    <location>
        <begin position="23"/>
        <end position="45"/>
    </location>
</feature>
<sequence length="732" mass="80225">MFWFTTFKEDHKSAKVQCSNLEDDPIDDTVDPDYETSRRKSADQERSLLLQPSSLSTAAGNLFGAWVHSTVVTLTAILIGLFIELRNCLASMSTPGDPSAAGGGPDRPCGITSLLPIGMSCRGRAEAFARSLQSRLRTLGAQGNAEEGAQIADHPHDNENTWLSQDEATAVTRLQPLRMPANEADGFYDFGLENESPGSPIEECEYTRLIETATATPAEVAPESGYVCASPCSTPQVSPEHSPSSQSSSDCQFYDPESSDPEQKSTSGCDFYDCTTSDPSSASNRAPRAVVAPPHISTSNAEGTATVTATATRQTRRKSQNGHLPSGLGVTNVDSDSCSESLPPSQSTESHDSTYTGLSSNNSNSTLQDVTMEAEDEGEAKQEMSQGSSERKDEQGVQDDTDHGKVLANGHAIMPKGHTLVRQDDISEIDVDVLQFVNGDAEDEPEDESHSPKVEMAEVEKMLQDCSVEQKSEEEKEDHRRGGMSSGDEDEDFVRPQRMRRCSSLKTGKTPPGTPGRKKFVRFADVLGLDLADVKTFVDEVPKVPKSAYEDLDFCLEPPVVQQISLGPKADRVLVPLFQQPGALPCFLDKVREKQVNLENAAVTDPVTLTITGTVRVRNLDFHKSVYVRYSTDSWRSFSDLQASYVENSCDGFSDKFAFTIYGNSVQIGQRIEMAIRFHCRGQQFWDNNYDMNYVFQCLPITQPNQVAQIAVKPANMDSHISPDEAWCKSFY</sequence>
<accession>A0ABM1YQF6</accession>
<feature type="compositionally biased region" description="Polar residues" evidence="1">
    <location>
        <begin position="332"/>
        <end position="358"/>
    </location>
</feature>
<dbReference type="InterPro" id="IPR038175">
    <property type="entry name" value="CBM21_dom_sf"/>
</dbReference>
<feature type="compositionally biased region" description="Basic and acidic residues" evidence="1">
    <location>
        <begin position="389"/>
        <end position="403"/>
    </location>
</feature>
<proteinExistence type="predicted"/>
<protein>
    <recommendedName>
        <fullName evidence="2">CBM21 domain-containing protein</fullName>
    </recommendedName>
</protein>
<dbReference type="RefSeq" id="XP_019542000.3">
    <property type="nucleotide sequence ID" value="XM_019686455.3"/>
</dbReference>
<feature type="region of interest" description="Disordered" evidence="1">
    <location>
        <begin position="230"/>
        <end position="403"/>
    </location>
</feature>
<organism evidence="3 4">
    <name type="scientific">Aedes albopictus</name>
    <name type="common">Asian tiger mosquito</name>
    <name type="synonym">Stegomyia albopicta</name>
    <dbReference type="NCBI Taxonomy" id="7160"/>
    <lineage>
        <taxon>Eukaryota</taxon>
        <taxon>Metazoa</taxon>
        <taxon>Ecdysozoa</taxon>
        <taxon>Arthropoda</taxon>
        <taxon>Hexapoda</taxon>
        <taxon>Insecta</taxon>
        <taxon>Pterygota</taxon>
        <taxon>Neoptera</taxon>
        <taxon>Endopterygota</taxon>
        <taxon>Diptera</taxon>
        <taxon>Nematocera</taxon>
        <taxon>Culicoidea</taxon>
        <taxon>Culicidae</taxon>
        <taxon>Culicinae</taxon>
        <taxon>Aedini</taxon>
        <taxon>Aedes</taxon>
        <taxon>Stegomyia</taxon>
    </lineage>
</organism>